<dbReference type="CDD" id="cd01837">
    <property type="entry name" value="SGNH_plant_lipase_like"/>
    <property type="match status" value="1"/>
</dbReference>
<dbReference type="KEGG" id="mtr:11431734"/>
<evidence type="ECO:0000256" key="4">
    <source>
        <dbReference type="SAM" id="SignalP"/>
    </source>
</evidence>
<keyword evidence="2 6" id="KW-0378">Hydrolase</keyword>
<keyword evidence="4" id="KW-0732">Signal</keyword>
<dbReference type="GO" id="GO:0016042">
    <property type="term" value="P:lipid catabolic process"/>
    <property type="evidence" value="ECO:0007669"/>
    <property type="project" value="UniProtKB-KW"/>
</dbReference>
<dbReference type="InterPro" id="IPR001087">
    <property type="entry name" value="GDSL"/>
</dbReference>
<dbReference type="Pfam" id="PF00657">
    <property type="entry name" value="Lipase_GDSL"/>
    <property type="match status" value="1"/>
</dbReference>
<evidence type="ECO:0000313" key="7">
    <source>
        <dbReference type="EnsemblPlants" id="AES61160"/>
    </source>
</evidence>
<dbReference type="eggNOG" id="ENOG502QQP0">
    <property type="taxonomic scope" value="Eukaryota"/>
</dbReference>
<keyword evidence="8" id="KW-1185">Reference proteome</keyword>
<dbReference type="GO" id="GO:0004806">
    <property type="term" value="F:triacylglycerol lipase activity"/>
    <property type="evidence" value="ECO:0007669"/>
    <property type="project" value="UniProtKB-EC"/>
</dbReference>
<dbReference type="EC" id="3.1.1.3" evidence="6"/>
<accession>G7I653</accession>
<gene>
    <name evidence="7" type="primary">11431734</name>
    <name evidence="5" type="ordered locus">MTR_1g079540</name>
    <name evidence="6" type="ORF">MtrunA17_Chr1g0189901</name>
</gene>
<dbReference type="Gramene" id="rna4529">
    <property type="protein sequence ID" value="RHN80589.1"/>
    <property type="gene ID" value="gene4529"/>
</dbReference>
<dbReference type="InterPro" id="IPR051058">
    <property type="entry name" value="GDSL_Est/Lipase"/>
</dbReference>
<dbReference type="STRING" id="3880.G7I653"/>
<dbReference type="PANTHER" id="PTHR45648:SF151">
    <property type="entry name" value="GDSL-LIKE LIPASE_ACYLHYDROLASE SUPERFAMILY PROTEIN"/>
    <property type="match status" value="1"/>
</dbReference>
<evidence type="ECO:0000256" key="3">
    <source>
        <dbReference type="ARBA" id="ARBA00022963"/>
    </source>
</evidence>
<keyword evidence="3" id="KW-0442">Lipid degradation</keyword>
<evidence type="ECO:0000313" key="6">
    <source>
        <dbReference type="EMBL" id="RHN80589.1"/>
    </source>
</evidence>
<reference evidence="5 8" key="2">
    <citation type="journal article" date="2014" name="BMC Genomics">
        <title>An improved genome release (version Mt4.0) for the model legume Medicago truncatula.</title>
        <authorList>
            <person name="Tang H."/>
            <person name="Krishnakumar V."/>
            <person name="Bidwell S."/>
            <person name="Rosen B."/>
            <person name="Chan A."/>
            <person name="Zhou S."/>
            <person name="Gentzbittel L."/>
            <person name="Childs K.L."/>
            <person name="Yandell M."/>
            <person name="Gundlach H."/>
            <person name="Mayer K.F."/>
            <person name="Schwartz D.C."/>
            <person name="Town C.D."/>
        </authorList>
    </citation>
    <scope>GENOME REANNOTATION</scope>
    <source>
        <strain evidence="5">A17</strain>
        <strain evidence="7 8">cv. Jemalong A17</strain>
    </source>
</reference>
<name>G7I653_MEDTR</name>
<reference evidence="9" key="4">
    <citation type="journal article" date="2018" name="Nat. Plants">
        <title>Whole-genome landscape of Medicago truncatula symbiotic genes.</title>
        <authorList>
            <person name="Pecrix Y."/>
            <person name="Staton S.E."/>
            <person name="Sallet E."/>
            <person name="Lelandais-Briere C."/>
            <person name="Moreau S."/>
            <person name="Carrere S."/>
            <person name="Blein T."/>
            <person name="Jardinaud M.F."/>
            <person name="Latrasse D."/>
            <person name="Zouine M."/>
            <person name="Zahm M."/>
            <person name="Kreplak J."/>
            <person name="Mayjonade B."/>
            <person name="Satge C."/>
            <person name="Perez M."/>
            <person name="Cauet S."/>
            <person name="Marande W."/>
            <person name="Chantry-Darmon C."/>
            <person name="Lopez-Roques C."/>
            <person name="Bouchez O."/>
            <person name="Berard A."/>
            <person name="Debelle F."/>
            <person name="Munos S."/>
            <person name="Bendahmane A."/>
            <person name="Berges H."/>
            <person name="Niebel A."/>
            <person name="Buitink J."/>
            <person name="Frugier F."/>
            <person name="Benhamed M."/>
            <person name="Crespi M."/>
            <person name="Gouzy J."/>
            <person name="Gamas P."/>
        </authorList>
    </citation>
    <scope>NUCLEOTIDE SEQUENCE [LARGE SCALE GENOMIC DNA]</scope>
    <source>
        <strain evidence="9">cv. Jemalong A17</strain>
    </source>
</reference>
<dbReference type="PANTHER" id="PTHR45648">
    <property type="entry name" value="GDSL LIPASE/ACYLHYDROLASE FAMILY PROTEIN (AFU_ORTHOLOGUE AFUA_4G14700)"/>
    <property type="match status" value="1"/>
</dbReference>
<dbReference type="OMA" id="AWRHVNQ"/>
<evidence type="ECO:0000256" key="1">
    <source>
        <dbReference type="ARBA" id="ARBA00008668"/>
    </source>
</evidence>
<evidence type="ECO:0000313" key="9">
    <source>
        <dbReference type="Proteomes" id="UP000265566"/>
    </source>
</evidence>
<protein>
    <submittedName>
        <fullName evidence="5">GDSL-like lipase/acylhydrolase</fullName>
    </submittedName>
    <submittedName>
        <fullName evidence="6">Putative triacylglycerol lipase</fullName>
        <ecNumber evidence="6">3.1.1.3</ecNumber>
    </submittedName>
</protein>
<dbReference type="HOGENOM" id="CLU_015101_0_0_1"/>
<dbReference type="Gene3D" id="3.40.50.1110">
    <property type="entry name" value="SGNH hydrolase"/>
    <property type="match status" value="1"/>
</dbReference>
<dbReference type="OrthoDB" id="1600564at2759"/>
<dbReference type="EnsemblPlants" id="AES61160">
    <property type="protein sequence ID" value="AES61160"/>
    <property type="gene ID" value="MTR_1g079540"/>
</dbReference>
<dbReference type="PaxDb" id="3880-AES61160"/>
<feature type="chain" id="PRO_5014571973" evidence="4">
    <location>
        <begin position="27"/>
        <end position="367"/>
    </location>
</feature>
<reference evidence="6" key="5">
    <citation type="journal article" date="2018" name="Nat. Plants">
        <title>Whole-genome landscape of Medicago truncatula symbiotic genes.</title>
        <authorList>
            <person name="Pecrix Y."/>
            <person name="Gamas P."/>
            <person name="Carrere S."/>
        </authorList>
    </citation>
    <scope>NUCLEOTIDE SEQUENCE</scope>
    <source>
        <tissue evidence="6">Leaves</tissue>
    </source>
</reference>
<dbReference type="Proteomes" id="UP000265566">
    <property type="component" value="Chromosome 1"/>
</dbReference>
<keyword evidence="3" id="KW-0443">Lipid metabolism</keyword>
<feature type="signal peptide" evidence="4">
    <location>
        <begin position="1"/>
        <end position="26"/>
    </location>
</feature>
<dbReference type="Proteomes" id="UP000002051">
    <property type="component" value="Unassembled WGS sequence"/>
</dbReference>
<dbReference type="AlphaFoldDB" id="G7I653"/>
<dbReference type="EMBL" id="PSQE01000001">
    <property type="protein sequence ID" value="RHN80589.1"/>
    <property type="molecule type" value="Genomic_DNA"/>
</dbReference>
<dbReference type="InterPro" id="IPR036514">
    <property type="entry name" value="SGNH_hydro_sf"/>
</dbReference>
<comment type="similarity">
    <text evidence="1">Belongs to the 'GDSL' lipolytic enzyme family.</text>
</comment>
<proteinExistence type="inferred from homology"/>
<reference evidence="7" key="3">
    <citation type="submission" date="2015-04" db="UniProtKB">
        <authorList>
            <consortium name="EnsemblPlants"/>
        </authorList>
    </citation>
    <scope>IDENTIFICATION</scope>
    <source>
        <strain evidence="7">cv. Jemalong A17</strain>
    </source>
</reference>
<dbReference type="SUPFAM" id="SSF52266">
    <property type="entry name" value="SGNH hydrolase"/>
    <property type="match status" value="1"/>
</dbReference>
<sequence length="367" mass="40411">MASSLMLCCSYILMINLFVGFDLAYAQPKRAFFVFGDSVADNGNNNFLTTTARADAPPYGIDFPTHEPTGRFSNGLNIPDLTSERLGLEPSLPYLSPLLVGEKLLVGANFASAGVGILNDTGFQFLQIIHIGKQLDLFNQYQQKLSAQIGAEGAKQLVNKAIVLIMLGGNDFVNNYYLVPFSARSRQFSLPNYVTYLISEYKKILQRLYDLGARRVLVTGTGPMGCAPAELALKSRNGDCDAELMRAASLYNPQLVQMITQLNREIGDDVFIAVNAHKMHMDFITNPKAFGFVTAKDACCGQGRFNGIGLCTPISKLCPNRNLYAFWDAFHPSEKASRIIVQQMFIGSNLYMNPMNLSTVLAMDSMV</sequence>
<evidence type="ECO:0000313" key="5">
    <source>
        <dbReference type="EMBL" id="AES61160.1"/>
    </source>
</evidence>
<dbReference type="InterPro" id="IPR035669">
    <property type="entry name" value="SGNH_plant_lipase-like"/>
</dbReference>
<evidence type="ECO:0000256" key="2">
    <source>
        <dbReference type="ARBA" id="ARBA00022801"/>
    </source>
</evidence>
<organism evidence="5 8">
    <name type="scientific">Medicago truncatula</name>
    <name type="common">Barrel medic</name>
    <name type="synonym">Medicago tribuloides</name>
    <dbReference type="NCBI Taxonomy" id="3880"/>
    <lineage>
        <taxon>Eukaryota</taxon>
        <taxon>Viridiplantae</taxon>
        <taxon>Streptophyta</taxon>
        <taxon>Embryophyta</taxon>
        <taxon>Tracheophyta</taxon>
        <taxon>Spermatophyta</taxon>
        <taxon>Magnoliopsida</taxon>
        <taxon>eudicotyledons</taxon>
        <taxon>Gunneridae</taxon>
        <taxon>Pentapetalae</taxon>
        <taxon>rosids</taxon>
        <taxon>fabids</taxon>
        <taxon>Fabales</taxon>
        <taxon>Fabaceae</taxon>
        <taxon>Papilionoideae</taxon>
        <taxon>50 kb inversion clade</taxon>
        <taxon>NPAAA clade</taxon>
        <taxon>Hologalegina</taxon>
        <taxon>IRL clade</taxon>
        <taxon>Trifolieae</taxon>
        <taxon>Medicago</taxon>
    </lineage>
</organism>
<reference evidence="5 8" key="1">
    <citation type="journal article" date="2011" name="Nature">
        <title>The Medicago genome provides insight into the evolution of rhizobial symbioses.</title>
        <authorList>
            <person name="Young N.D."/>
            <person name="Debelle F."/>
            <person name="Oldroyd G.E."/>
            <person name="Geurts R."/>
            <person name="Cannon S.B."/>
            <person name="Udvardi M.K."/>
            <person name="Benedito V.A."/>
            <person name="Mayer K.F."/>
            <person name="Gouzy J."/>
            <person name="Schoof H."/>
            <person name="Van de Peer Y."/>
            <person name="Proost S."/>
            <person name="Cook D.R."/>
            <person name="Meyers B.C."/>
            <person name="Spannagl M."/>
            <person name="Cheung F."/>
            <person name="De Mita S."/>
            <person name="Krishnakumar V."/>
            <person name="Gundlach H."/>
            <person name="Zhou S."/>
            <person name="Mudge J."/>
            <person name="Bharti A.K."/>
            <person name="Murray J.D."/>
            <person name="Naoumkina M.A."/>
            <person name="Rosen B."/>
            <person name="Silverstein K.A."/>
            <person name="Tang H."/>
            <person name="Rombauts S."/>
            <person name="Zhao P.X."/>
            <person name="Zhou P."/>
            <person name="Barbe V."/>
            <person name="Bardou P."/>
            <person name="Bechner M."/>
            <person name="Bellec A."/>
            <person name="Berger A."/>
            <person name="Berges H."/>
            <person name="Bidwell S."/>
            <person name="Bisseling T."/>
            <person name="Choisne N."/>
            <person name="Couloux A."/>
            <person name="Denny R."/>
            <person name="Deshpande S."/>
            <person name="Dai X."/>
            <person name="Doyle J.J."/>
            <person name="Dudez A.M."/>
            <person name="Farmer A.D."/>
            <person name="Fouteau S."/>
            <person name="Franken C."/>
            <person name="Gibelin C."/>
            <person name="Gish J."/>
            <person name="Goldstein S."/>
            <person name="Gonzalez A.J."/>
            <person name="Green P.J."/>
            <person name="Hallab A."/>
            <person name="Hartog M."/>
            <person name="Hua A."/>
            <person name="Humphray S.J."/>
            <person name="Jeong D.H."/>
            <person name="Jing Y."/>
            <person name="Jocker A."/>
            <person name="Kenton S.M."/>
            <person name="Kim D.J."/>
            <person name="Klee K."/>
            <person name="Lai H."/>
            <person name="Lang C."/>
            <person name="Lin S."/>
            <person name="Macmil S.L."/>
            <person name="Magdelenat G."/>
            <person name="Matthews L."/>
            <person name="McCorrison J."/>
            <person name="Monaghan E.L."/>
            <person name="Mun J.H."/>
            <person name="Najar F.Z."/>
            <person name="Nicholson C."/>
            <person name="Noirot C."/>
            <person name="O'Bleness M."/>
            <person name="Paule C.R."/>
            <person name="Poulain J."/>
            <person name="Prion F."/>
            <person name="Qin B."/>
            <person name="Qu C."/>
            <person name="Retzel E.F."/>
            <person name="Riddle C."/>
            <person name="Sallet E."/>
            <person name="Samain S."/>
            <person name="Samson N."/>
            <person name="Sanders I."/>
            <person name="Saurat O."/>
            <person name="Scarpelli C."/>
            <person name="Schiex T."/>
            <person name="Segurens B."/>
            <person name="Severin A.J."/>
            <person name="Sherrier D.J."/>
            <person name="Shi R."/>
            <person name="Sims S."/>
            <person name="Singer S.R."/>
            <person name="Sinharoy S."/>
            <person name="Sterck L."/>
            <person name="Viollet A."/>
            <person name="Wang B.B."/>
            <person name="Wang K."/>
            <person name="Wang M."/>
            <person name="Wang X."/>
            <person name="Warfsmann J."/>
            <person name="Weissenbach J."/>
            <person name="White D.D."/>
            <person name="White J.D."/>
            <person name="Wiley G.B."/>
            <person name="Wincker P."/>
            <person name="Xing Y."/>
            <person name="Yang L."/>
            <person name="Yao Z."/>
            <person name="Ying F."/>
            <person name="Zhai J."/>
            <person name="Zhou L."/>
            <person name="Zuber A."/>
            <person name="Denarie J."/>
            <person name="Dixon R.A."/>
            <person name="May G.D."/>
            <person name="Schwartz D.C."/>
            <person name="Rogers J."/>
            <person name="Quetier F."/>
            <person name="Town C.D."/>
            <person name="Roe B.A."/>
        </authorList>
    </citation>
    <scope>NUCLEOTIDE SEQUENCE [LARGE SCALE GENOMIC DNA]</scope>
    <source>
        <strain evidence="5">A17</strain>
        <strain evidence="7 8">cv. Jemalong A17</strain>
    </source>
</reference>
<dbReference type="EMBL" id="CM001217">
    <property type="protein sequence ID" value="AES61160.1"/>
    <property type="molecule type" value="Genomic_DNA"/>
</dbReference>
<evidence type="ECO:0000313" key="8">
    <source>
        <dbReference type="Proteomes" id="UP000002051"/>
    </source>
</evidence>